<accession>A0A7C9QTM2</accession>
<dbReference type="Pfam" id="PF00015">
    <property type="entry name" value="MCPsignal"/>
    <property type="match status" value="1"/>
</dbReference>
<dbReference type="GO" id="GO:0004888">
    <property type="term" value="F:transmembrane signaling receptor activity"/>
    <property type="evidence" value="ECO:0007669"/>
    <property type="project" value="InterPro"/>
</dbReference>
<dbReference type="InterPro" id="IPR004090">
    <property type="entry name" value="Chemotax_Me-accpt_rcpt"/>
</dbReference>
<dbReference type="PROSITE" id="PS51257">
    <property type="entry name" value="PROKAR_LIPOPROTEIN"/>
    <property type="match status" value="1"/>
</dbReference>
<feature type="domain" description="Methyl-accepting transducer" evidence="5">
    <location>
        <begin position="284"/>
        <end position="527"/>
    </location>
</feature>
<feature type="transmembrane region" description="Helical" evidence="4">
    <location>
        <begin position="187"/>
        <end position="210"/>
    </location>
</feature>
<protein>
    <submittedName>
        <fullName evidence="7">HAMP domain-containing protein</fullName>
    </submittedName>
</protein>
<feature type="domain" description="HAMP" evidence="6">
    <location>
        <begin position="211"/>
        <end position="264"/>
    </location>
</feature>
<keyword evidence="4" id="KW-0472">Membrane</keyword>
<sequence length="660" mass="68647">MARLRISTLAAVFGVAVIGCMLLVGGMGGMALSQLKVGGALYQRIILGKDLVADILPPPEYIIESYLEATLALNDPTGFASRRARLLQLRKEYDERHAFWLEAPLPQQLRDKLVQEAHAPAIRFYDEVEKRFLPALAAGDHEAAATSYAKISAAYAAHRAVIDVIVAEANALNQDIEQQAAGDDRQFVAAMWVVVLAALAVVAGGVGLLLRGVVGPMATMTAVMKRLAAGDTQIAVPAANRHDEVGDMAAAIQVFKDNALATEAMRRQQEDDRARAERDKRTALATMADTVEHQTRAAVENVAERSRAMAANAAGMARAAASVTSSSQSVAAAAAQALANAQAVAAASEQLSASIGEIAGQIGTAQAATAEAVEASEQAGNTISALNATVGRIGEVTELIRAIASQTNLLALNATIEAARAGEAGKGFAVVAGEVKSLATQTARATEDISTLIAEIQSTTTQAVGAVRQIAHAIRGVEVVSTAVAGAIEQQGAATGEIARNVAQTSDAAREVALRIEIVSSEAAIAGQQAEEVNGHSTEVAASVADLSQTLIRVVRTATDDVDRRSAPRQAIKLAARLRHSHGETACRTINLGTGGAEIQGLFADCAIASRVELILEGIPPLQATICSLDDGNTHLSFDKPCADRLDTFLARAAAGRQAA</sequence>
<dbReference type="GO" id="GO:0007165">
    <property type="term" value="P:signal transduction"/>
    <property type="evidence" value="ECO:0007669"/>
    <property type="project" value="UniProtKB-KW"/>
</dbReference>
<dbReference type="PANTHER" id="PTHR32089">
    <property type="entry name" value="METHYL-ACCEPTING CHEMOTAXIS PROTEIN MCPB"/>
    <property type="match status" value="1"/>
</dbReference>
<organism evidence="7 8">
    <name type="scientific">Magnetospirillum aberrantis SpK</name>
    <dbReference type="NCBI Taxonomy" id="908842"/>
    <lineage>
        <taxon>Bacteria</taxon>
        <taxon>Pseudomonadati</taxon>
        <taxon>Pseudomonadota</taxon>
        <taxon>Alphaproteobacteria</taxon>
        <taxon>Rhodospirillales</taxon>
        <taxon>Rhodospirillaceae</taxon>
        <taxon>Magnetospirillum</taxon>
    </lineage>
</organism>
<proteinExistence type="inferred from homology"/>
<evidence type="ECO:0000313" key="8">
    <source>
        <dbReference type="Proteomes" id="UP000480684"/>
    </source>
</evidence>
<dbReference type="AlphaFoldDB" id="A0A7C9QTM2"/>
<comment type="caution">
    <text evidence="7">The sequence shown here is derived from an EMBL/GenBank/DDBJ whole genome shotgun (WGS) entry which is preliminary data.</text>
</comment>
<keyword evidence="4" id="KW-1133">Transmembrane helix</keyword>
<dbReference type="Proteomes" id="UP000480684">
    <property type="component" value="Unassembled WGS sequence"/>
</dbReference>
<evidence type="ECO:0000313" key="7">
    <source>
        <dbReference type="EMBL" id="NFV80264.1"/>
    </source>
</evidence>
<reference evidence="7 8" key="1">
    <citation type="submission" date="2020-02" db="EMBL/GenBank/DDBJ databases">
        <authorList>
            <person name="Dziuba M."/>
            <person name="Kuznetsov B."/>
            <person name="Mardanov A."/>
            <person name="Ravin N."/>
            <person name="Grouzdev D."/>
        </authorList>
    </citation>
    <scope>NUCLEOTIDE SEQUENCE [LARGE SCALE GENOMIC DNA]</scope>
    <source>
        <strain evidence="7 8">SpK</strain>
    </source>
</reference>
<evidence type="ECO:0000256" key="1">
    <source>
        <dbReference type="ARBA" id="ARBA00023224"/>
    </source>
</evidence>
<comment type="similarity">
    <text evidence="2">Belongs to the methyl-accepting chemotaxis (MCP) protein family.</text>
</comment>
<dbReference type="GO" id="GO:0006935">
    <property type="term" value="P:chemotaxis"/>
    <property type="evidence" value="ECO:0007669"/>
    <property type="project" value="InterPro"/>
</dbReference>
<keyword evidence="4" id="KW-0812">Transmembrane</keyword>
<dbReference type="GO" id="GO:0016020">
    <property type="term" value="C:membrane"/>
    <property type="evidence" value="ECO:0007669"/>
    <property type="project" value="InterPro"/>
</dbReference>
<keyword evidence="8" id="KW-1185">Reference proteome</keyword>
<dbReference type="SMART" id="SM00283">
    <property type="entry name" value="MA"/>
    <property type="match status" value="1"/>
</dbReference>
<keyword evidence="1 3" id="KW-0807">Transducer</keyword>
<dbReference type="RefSeq" id="WP_163678155.1">
    <property type="nucleotide sequence ID" value="NZ_JAAIYP010000035.1"/>
</dbReference>
<dbReference type="EMBL" id="JAAIYP010000035">
    <property type="protein sequence ID" value="NFV80264.1"/>
    <property type="molecule type" value="Genomic_DNA"/>
</dbReference>
<dbReference type="Gene3D" id="1.10.287.950">
    <property type="entry name" value="Methyl-accepting chemotaxis protein"/>
    <property type="match status" value="1"/>
</dbReference>
<dbReference type="InterPro" id="IPR003660">
    <property type="entry name" value="HAMP_dom"/>
</dbReference>
<dbReference type="InterPro" id="IPR004089">
    <property type="entry name" value="MCPsignal_dom"/>
</dbReference>
<dbReference type="PROSITE" id="PS50885">
    <property type="entry name" value="HAMP"/>
    <property type="match status" value="1"/>
</dbReference>
<evidence type="ECO:0000256" key="3">
    <source>
        <dbReference type="PROSITE-ProRule" id="PRU00284"/>
    </source>
</evidence>
<evidence type="ECO:0000256" key="4">
    <source>
        <dbReference type="SAM" id="Phobius"/>
    </source>
</evidence>
<dbReference type="PROSITE" id="PS50111">
    <property type="entry name" value="CHEMOTAXIS_TRANSDUC_2"/>
    <property type="match status" value="1"/>
</dbReference>
<feature type="transmembrane region" description="Helical" evidence="4">
    <location>
        <begin position="6"/>
        <end position="26"/>
    </location>
</feature>
<name>A0A7C9QTM2_9PROT</name>
<dbReference type="SUPFAM" id="SSF58104">
    <property type="entry name" value="Methyl-accepting chemotaxis protein (MCP) signaling domain"/>
    <property type="match status" value="1"/>
</dbReference>
<dbReference type="Pfam" id="PF00672">
    <property type="entry name" value="HAMP"/>
    <property type="match status" value="1"/>
</dbReference>
<dbReference type="PANTHER" id="PTHR32089:SF112">
    <property type="entry name" value="LYSOZYME-LIKE PROTEIN-RELATED"/>
    <property type="match status" value="1"/>
</dbReference>
<evidence type="ECO:0000256" key="2">
    <source>
        <dbReference type="ARBA" id="ARBA00029447"/>
    </source>
</evidence>
<dbReference type="PRINTS" id="PR00260">
    <property type="entry name" value="CHEMTRNSDUCR"/>
</dbReference>
<evidence type="ECO:0000259" key="6">
    <source>
        <dbReference type="PROSITE" id="PS50885"/>
    </source>
</evidence>
<dbReference type="SMART" id="SM00304">
    <property type="entry name" value="HAMP"/>
    <property type="match status" value="1"/>
</dbReference>
<dbReference type="Gene3D" id="6.10.340.10">
    <property type="match status" value="1"/>
</dbReference>
<evidence type="ECO:0000259" key="5">
    <source>
        <dbReference type="PROSITE" id="PS50111"/>
    </source>
</evidence>
<gene>
    <name evidence="7" type="ORF">G4223_09085</name>
</gene>
<dbReference type="CDD" id="cd06225">
    <property type="entry name" value="HAMP"/>
    <property type="match status" value="1"/>
</dbReference>